<dbReference type="CTD" id="20201607"/>
<dbReference type="PANTHER" id="PTHR22504">
    <property type="entry name" value="REPRESSOR OF RNA POLYMERASE III TRANSCRIPTION MAF1"/>
    <property type="match status" value="1"/>
</dbReference>
<dbReference type="GO" id="GO:0016480">
    <property type="term" value="P:negative regulation of transcription by RNA polymerase III"/>
    <property type="evidence" value="ECO:0000318"/>
    <property type="project" value="GO_Central"/>
</dbReference>
<dbReference type="PANTHER" id="PTHR22504:SF0">
    <property type="entry name" value="REPRESSOR OF RNA POLYMERASE III TRANSCRIPTION MAF1 HOMOLOG"/>
    <property type="match status" value="1"/>
</dbReference>
<gene>
    <name evidence="4" type="primary">20201607</name>
    <name evidence="3" type="ORF">HELRODRAFT_166724</name>
</gene>
<protein>
    <recommendedName>
        <fullName evidence="2">Repressor of RNA polymerase III transcription MAF1</fullName>
    </recommendedName>
</protein>
<keyword evidence="2" id="KW-0678">Repressor</keyword>
<dbReference type="EnsemblMetazoa" id="HelroT166724">
    <property type="protein sequence ID" value="HelroP166724"/>
    <property type="gene ID" value="HelroG166724"/>
</dbReference>
<dbReference type="EMBL" id="KB095812">
    <property type="protein sequence ID" value="ESO11707.1"/>
    <property type="molecule type" value="Genomic_DNA"/>
</dbReference>
<dbReference type="HOGENOM" id="CLU_037043_3_1_1"/>
<dbReference type="KEGG" id="hro:HELRODRAFT_166724"/>
<evidence type="ECO:0000256" key="1">
    <source>
        <dbReference type="ARBA" id="ARBA00006231"/>
    </source>
</evidence>
<dbReference type="InParanoid" id="T1EYF7"/>
<dbReference type="FunCoup" id="T1EYF7">
    <property type="interactions" value="1868"/>
</dbReference>
<dbReference type="OMA" id="DKVCRKT"/>
<dbReference type="FunFam" id="3.40.1000.50:FF:000003">
    <property type="entry name" value="Repressor of RNA polymerase III transcription MAF1"/>
    <property type="match status" value="1"/>
</dbReference>
<comment type="subcellular location">
    <subcellularLocation>
        <location evidence="2">Nucleus</location>
    </subcellularLocation>
</comment>
<accession>T1EYF7</accession>
<comment type="similarity">
    <text evidence="1 2">Belongs to the MAF1 family.</text>
</comment>
<dbReference type="PIRSF" id="PIRSF037240">
    <property type="entry name" value="RNA_polIII_Trep_MAF1"/>
    <property type="match status" value="1"/>
</dbReference>
<dbReference type="EMBL" id="AMQM01002533">
    <property type="status" value="NOT_ANNOTATED_CDS"/>
    <property type="molecule type" value="Genomic_DNA"/>
</dbReference>
<evidence type="ECO:0000313" key="5">
    <source>
        <dbReference type="Proteomes" id="UP000015101"/>
    </source>
</evidence>
<dbReference type="InterPro" id="IPR038564">
    <property type="entry name" value="Maf1_sf"/>
</dbReference>
<proteinExistence type="inferred from homology"/>
<dbReference type="InterPro" id="IPR015257">
    <property type="entry name" value="Maf1"/>
</dbReference>
<dbReference type="AlphaFoldDB" id="T1EYF7"/>
<evidence type="ECO:0000313" key="3">
    <source>
        <dbReference type="EMBL" id="ESO11707.1"/>
    </source>
</evidence>
<dbReference type="GO" id="GO:0005634">
    <property type="term" value="C:nucleus"/>
    <property type="evidence" value="ECO:0000318"/>
    <property type="project" value="GO_Central"/>
</dbReference>
<dbReference type="eggNOG" id="KOG3104">
    <property type="taxonomic scope" value="Eukaryota"/>
</dbReference>
<reference evidence="5" key="1">
    <citation type="submission" date="2012-12" db="EMBL/GenBank/DDBJ databases">
        <authorList>
            <person name="Hellsten U."/>
            <person name="Grimwood J."/>
            <person name="Chapman J.A."/>
            <person name="Shapiro H."/>
            <person name="Aerts A."/>
            <person name="Otillar R.P."/>
            <person name="Terry A.Y."/>
            <person name="Boore J.L."/>
            <person name="Simakov O."/>
            <person name="Marletaz F."/>
            <person name="Cho S.-J."/>
            <person name="Edsinger-Gonzales E."/>
            <person name="Havlak P."/>
            <person name="Kuo D.-H."/>
            <person name="Larsson T."/>
            <person name="Lv J."/>
            <person name="Arendt D."/>
            <person name="Savage R."/>
            <person name="Osoegawa K."/>
            <person name="de Jong P."/>
            <person name="Lindberg D.R."/>
            <person name="Seaver E.C."/>
            <person name="Weisblat D.A."/>
            <person name="Putnam N.H."/>
            <person name="Grigoriev I.V."/>
            <person name="Rokhsar D.S."/>
        </authorList>
    </citation>
    <scope>NUCLEOTIDE SEQUENCE</scope>
</reference>
<dbReference type="Pfam" id="PF09174">
    <property type="entry name" value="Maf1"/>
    <property type="match status" value="1"/>
</dbReference>
<reference evidence="3 5" key="2">
    <citation type="journal article" date="2013" name="Nature">
        <title>Insights into bilaterian evolution from three spiralian genomes.</title>
        <authorList>
            <person name="Simakov O."/>
            <person name="Marletaz F."/>
            <person name="Cho S.J."/>
            <person name="Edsinger-Gonzales E."/>
            <person name="Havlak P."/>
            <person name="Hellsten U."/>
            <person name="Kuo D.H."/>
            <person name="Larsson T."/>
            <person name="Lv J."/>
            <person name="Arendt D."/>
            <person name="Savage R."/>
            <person name="Osoegawa K."/>
            <person name="de Jong P."/>
            <person name="Grimwood J."/>
            <person name="Chapman J.A."/>
            <person name="Shapiro H."/>
            <person name="Aerts A."/>
            <person name="Otillar R.P."/>
            <person name="Terry A.Y."/>
            <person name="Boore J.L."/>
            <person name="Grigoriev I.V."/>
            <person name="Lindberg D.R."/>
            <person name="Seaver E.C."/>
            <person name="Weisblat D.A."/>
            <person name="Putnam N.H."/>
            <person name="Rokhsar D.S."/>
        </authorList>
    </citation>
    <scope>NUCLEOTIDE SEQUENCE</scope>
</reference>
<sequence>MKLLENPKLEAMSHKLQIDKPDCRFEGRLESYSCKMVTKDKRLFKLMSNEMGLSPNDLQALSPPVNMFSSSPTSRFGSKSFDMEPVLCDAISLKTLFYLISTLNESFHPDYDFSQAKSDEFSKESSLASVVNSVDCRLLTVLGDDYNELSKELWATIDEEICLRECSYYSYNPDLTSDPYEDSLWFFNYFFYNKKLKRILFFTCMAKSMFGAGQGDSGVDMYGGDEEDYQFSVDP</sequence>
<evidence type="ECO:0000313" key="4">
    <source>
        <dbReference type="EnsemblMetazoa" id="HelroP166724"/>
    </source>
</evidence>
<dbReference type="STRING" id="6412.T1EYF7"/>
<keyword evidence="5" id="KW-1185">Reference proteome</keyword>
<keyword evidence="2" id="KW-0805">Transcription regulation</keyword>
<organism evidence="4 5">
    <name type="scientific">Helobdella robusta</name>
    <name type="common">Californian leech</name>
    <dbReference type="NCBI Taxonomy" id="6412"/>
    <lineage>
        <taxon>Eukaryota</taxon>
        <taxon>Metazoa</taxon>
        <taxon>Spiralia</taxon>
        <taxon>Lophotrochozoa</taxon>
        <taxon>Annelida</taxon>
        <taxon>Clitellata</taxon>
        <taxon>Hirudinea</taxon>
        <taxon>Rhynchobdellida</taxon>
        <taxon>Glossiphoniidae</taxon>
        <taxon>Helobdella</taxon>
    </lineage>
</organism>
<comment type="function">
    <text evidence="2">Element of the TORC1 signaling pathway that acts as a mediator of diverse signals and that represses RNA polymerase III transcription. Inhibits the de novo assembly of TFIIIB onto DNA.</text>
</comment>
<dbReference type="OrthoDB" id="277029at2759"/>
<dbReference type="GeneID" id="20201607"/>
<dbReference type="Proteomes" id="UP000015101">
    <property type="component" value="Unassembled WGS sequence"/>
</dbReference>
<dbReference type="Gene3D" id="3.40.1000.50">
    <property type="entry name" value="Repressor of RNA polymerase III transcription Maf1"/>
    <property type="match status" value="1"/>
</dbReference>
<keyword evidence="2" id="KW-0539">Nucleus</keyword>
<name>T1EYF7_HELRO</name>
<reference evidence="4" key="3">
    <citation type="submission" date="2015-06" db="UniProtKB">
        <authorList>
            <consortium name="EnsemblMetazoa"/>
        </authorList>
    </citation>
    <scope>IDENTIFICATION</scope>
</reference>
<evidence type="ECO:0000256" key="2">
    <source>
        <dbReference type="PIRNR" id="PIRNR037240"/>
    </source>
</evidence>
<keyword evidence="2" id="KW-0804">Transcription</keyword>
<dbReference type="GO" id="GO:0000994">
    <property type="term" value="F:RNA polymerase III core binding"/>
    <property type="evidence" value="ECO:0000318"/>
    <property type="project" value="GO_Central"/>
</dbReference>
<dbReference type="RefSeq" id="XP_009010195.1">
    <property type="nucleotide sequence ID" value="XM_009011947.1"/>
</dbReference>